<evidence type="ECO:0000313" key="2">
    <source>
        <dbReference type="Proteomes" id="UP000319148"/>
    </source>
</evidence>
<keyword evidence="2" id="KW-1185">Reference proteome</keyword>
<proteinExistence type="predicted"/>
<dbReference type="OrthoDB" id="7888976at2"/>
<name>A0A501PBV5_9PROT</name>
<organism evidence="1 2">
    <name type="scientific">Emcibacter nanhaiensis</name>
    <dbReference type="NCBI Taxonomy" id="1505037"/>
    <lineage>
        <taxon>Bacteria</taxon>
        <taxon>Pseudomonadati</taxon>
        <taxon>Pseudomonadota</taxon>
        <taxon>Alphaproteobacteria</taxon>
        <taxon>Emcibacterales</taxon>
        <taxon>Emcibacteraceae</taxon>
        <taxon>Emcibacter</taxon>
    </lineage>
</organism>
<comment type="caution">
    <text evidence="1">The sequence shown here is derived from an EMBL/GenBank/DDBJ whole genome shotgun (WGS) entry which is preliminary data.</text>
</comment>
<accession>A0A501PBV5</accession>
<dbReference type="RefSeq" id="WP_139942156.1">
    <property type="nucleotide sequence ID" value="NZ_JBHSYP010000005.1"/>
</dbReference>
<sequence length="416" mass="46828">MKNLLNKIFDKNDKKDLSYEEARDALEKQKASDKKLLARRPETQPEVLYYLATDEDATIRRDVARNESTPIQADELLANDNSDDVRLELARKISRIFPDLSQHDQVQIREKAIEILEKLANDQFPKVRQIVAEELKSSDLVPHKIVKTLARDQELAVCAPILEYSPLLSDVDLKEIIAVTTVSGALSAIARREQVSEDISEALTNSLDVPAVSALIANQNAQIREDTLDAILDQARSVESLHPPLVERPNLSLRAIKRIAGFVASSLVSRMLEKNHLEKDVADEILANVRKRIQDQQVDEDDIQTLAEQARDLVEKGVVDDDFIQNALGNKQRELVIQCLALLSGIKVDSVRKLIASNKSRRIVALCWRAELSMRTALDLQHKLAHIPPEDFINARDGVDYPLSGAEMEYELELYA</sequence>
<dbReference type="InterPro" id="IPR016024">
    <property type="entry name" value="ARM-type_fold"/>
</dbReference>
<dbReference type="Pfam" id="PF10098">
    <property type="entry name" value="DUF2336"/>
    <property type="match status" value="1"/>
</dbReference>
<dbReference type="AlphaFoldDB" id="A0A501PBV5"/>
<dbReference type="SUPFAM" id="SSF48371">
    <property type="entry name" value="ARM repeat"/>
    <property type="match status" value="2"/>
</dbReference>
<dbReference type="EMBL" id="VFIY01000018">
    <property type="protein sequence ID" value="TPD57840.1"/>
    <property type="molecule type" value="Genomic_DNA"/>
</dbReference>
<gene>
    <name evidence="1" type="ORF">FIV46_17215</name>
</gene>
<dbReference type="InterPro" id="IPR011989">
    <property type="entry name" value="ARM-like"/>
</dbReference>
<dbReference type="InterPro" id="IPR019285">
    <property type="entry name" value="DUF2336"/>
</dbReference>
<reference evidence="2" key="1">
    <citation type="submission" date="2019-06" db="EMBL/GenBank/DDBJ databases">
        <title>The complete genome of Emcibacter congregatus ZYLT.</title>
        <authorList>
            <person name="Zhao Z."/>
        </authorList>
    </citation>
    <scope>NUCLEOTIDE SEQUENCE [LARGE SCALE GENOMIC DNA]</scope>
    <source>
        <strain evidence="2">MCCC 1A06723</strain>
    </source>
</reference>
<protein>
    <submittedName>
        <fullName evidence="1">DUF2336 domain-containing protein</fullName>
    </submittedName>
</protein>
<dbReference type="Gene3D" id="1.25.10.10">
    <property type="entry name" value="Leucine-rich Repeat Variant"/>
    <property type="match status" value="1"/>
</dbReference>
<evidence type="ECO:0000313" key="1">
    <source>
        <dbReference type="EMBL" id="TPD57840.1"/>
    </source>
</evidence>
<dbReference type="Proteomes" id="UP000319148">
    <property type="component" value="Unassembled WGS sequence"/>
</dbReference>